<dbReference type="STRING" id="690307.A0A1L9WQN8"/>
<evidence type="ECO:0000256" key="6">
    <source>
        <dbReference type="ARBA" id="ARBA00022723"/>
    </source>
</evidence>
<dbReference type="Pfam" id="PF00067">
    <property type="entry name" value="p450"/>
    <property type="match status" value="1"/>
</dbReference>
<dbReference type="GO" id="GO:0016020">
    <property type="term" value="C:membrane"/>
    <property type="evidence" value="ECO:0007669"/>
    <property type="project" value="UniProtKB-SubCell"/>
</dbReference>
<dbReference type="InterPro" id="IPR001128">
    <property type="entry name" value="Cyt_P450"/>
</dbReference>
<evidence type="ECO:0000256" key="4">
    <source>
        <dbReference type="ARBA" id="ARBA00022617"/>
    </source>
</evidence>
<reference evidence="13" key="1">
    <citation type="journal article" date="2017" name="Genome Biol.">
        <title>Comparative genomics reveals high biological diversity and specific adaptations in the industrially and medically important fungal genus Aspergillus.</title>
        <authorList>
            <person name="de Vries R.P."/>
            <person name="Riley R."/>
            <person name="Wiebenga A."/>
            <person name="Aguilar-Osorio G."/>
            <person name="Amillis S."/>
            <person name="Uchima C.A."/>
            <person name="Anderluh G."/>
            <person name="Asadollahi M."/>
            <person name="Askin M."/>
            <person name="Barry K."/>
            <person name="Battaglia E."/>
            <person name="Bayram O."/>
            <person name="Benocci T."/>
            <person name="Braus-Stromeyer S.A."/>
            <person name="Caldana C."/>
            <person name="Canovas D."/>
            <person name="Cerqueira G.C."/>
            <person name="Chen F."/>
            <person name="Chen W."/>
            <person name="Choi C."/>
            <person name="Clum A."/>
            <person name="Dos Santos R.A."/>
            <person name="Damasio A.R."/>
            <person name="Diallinas G."/>
            <person name="Emri T."/>
            <person name="Fekete E."/>
            <person name="Flipphi M."/>
            <person name="Freyberg S."/>
            <person name="Gallo A."/>
            <person name="Gournas C."/>
            <person name="Habgood R."/>
            <person name="Hainaut M."/>
            <person name="Harispe M.L."/>
            <person name="Henrissat B."/>
            <person name="Hilden K.S."/>
            <person name="Hope R."/>
            <person name="Hossain A."/>
            <person name="Karabika E."/>
            <person name="Karaffa L."/>
            <person name="Karanyi Z."/>
            <person name="Krasevec N."/>
            <person name="Kuo A."/>
            <person name="Kusch H."/>
            <person name="LaButti K."/>
            <person name="Lagendijk E.L."/>
            <person name="Lapidus A."/>
            <person name="Levasseur A."/>
            <person name="Lindquist E."/>
            <person name="Lipzen A."/>
            <person name="Logrieco A.F."/>
            <person name="MacCabe A."/>
            <person name="Maekelae M.R."/>
            <person name="Malavazi I."/>
            <person name="Melin P."/>
            <person name="Meyer V."/>
            <person name="Mielnichuk N."/>
            <person name="Miskei M."/>
            <person name="Molnar A.P."/>
            <person name="Mule G."/>
            <person name="Ngan C.Y."/>
            <person name="Orejas M."/>
            <person name="Orosz E."/>
            <person name="Ouedraogo J.P."/>
            <person name="Overkamp K.M."/>
            <person name="Park H.-S."/>
            <person name="Perrone G."/>
            <person name="Piumi F."/>
            <person name="Punt P.J."/>
            <person name="Ram A.F."/>
            <person name="Ramon A."/>
            <person name="Rauscher S."/>
            <person name="Record E."/>
            <person name="Riano-Pachon D.M."/>
            <person name="Robert V."/>
            <person name="Roehrig J."/>
            <person name="Ruller R."/>
            <person name="Salamov A."/>
            <person name="Salih N.S."/>
            <person name="Samson R.A."/>
            <person name="Sandor E."/>
            <person name="Sanguinetti M."/>
            <person name="Schuetze T."/>
            <person name="Sepcic K."/>
            <person name="Shelest E."/>
            <person name="Sherlock G."/>
            <person name="Sophianopoulou V."/>
            <person name="Squina F.M."/>
            <person name="Sun H."/>
            <person name="Susca A."/>
            <person name="Todd R.B."/>
            <person name="Tsang A."/>
            <person name="Unkles S.E."/>
            <person name="van de Wiele N."/>
            <person name="van Rossen-Uffink D."/>
            <person name="Oliveira J.V."/>
            <person name="Vesth T.C."/>
            <person name="Visser J."/>
            <person name="Yu J.-H."/>
            <person name="Zhou M."/>
            <person name="Andersen M.R."/>
            <person name="Archer D.B."/>
            <person name="Baker S.E."/>
            <person name="Benoit I."/>
            <person name="Brakhage A.A."/>
            <person name="Braus G.H."/>
            <person name="Fischer R."/>
            <person name="Frisvad J.C."/>
            <person name="Goldman G.H."/>
            <person name="Houbraken J."/>
            <person name="Oakley B."/>
            <person name="Pocsi I."/>
            <person name="Scazzocchio C."/>
            <person name="Seiboth B."/>
            <person name="vanKuyk P.A."/>
            <person name="Wortman J."/>
            <person name="Dyer P.S."/>
            <person name="Grigoriev I.V."/>
        </authorList>
    </citation>
    <scope>NUCLEOTIDE SEQUENCE [LARGE SCALE GENOMIC DNA]</scope>
    <source>
        <strain evidence="13">ATCC 16872 / CBS 172.66 / WB 5094</strain>
    </source>
</reference>
<dbReference type="PANTHER" id="PTHR46206">
    <property type="entry name" value="CYTOCHROME P450"/>
    <property type="match status" value="1"/>
</dbReference>
<dbReference type="EMBL" id="KV878980">
    <property type="protein sequence ID" value="OJJ98503.1"/>
    <property type="molecule type" value="Genomic_DNA"/>
</dbReference>
<proteinExistence type="inferred from homology"/>
<comment type="subcellular location">
    <subcellularLocation>
        <location evidence="2">Membrane</location>
    </subcellularLocation>
</comment>
<keyword evidence="10" id="KW-0503">Monooxygenase</keyword>
<dbReference type="AlphaFoldDB" id="A0A1L9WQN8"/>
<evidence type="ECO:0000256" key="9">
    <source>
        <dbReference type="ARBA" id="ARBA00023004"/>
    </source>
</evidence>
<dbReference type="InterPro" id="IPR036396">
    <property type="entry name" value="Cyt_P450_sf"/>
</dbReference>
<protein>
    <submittedName>
        <fullName evidence="12">Uncharacterized protein</fullName>
    </submittedName>
</protein>
<name>A0A1L9WQN8_ASPA1</name>
<evidence type="ECO:0000256" key="1">
    <source>
        <dbReference type="ARBA" id="ARBA00001971"/>
    </source>
</evidence>
<dbReference type="GO" id="GO:0004497">
    <property type="term" value="F:monooxygenase activity"/>
    <property type="evidence" value="ECO:0007669"/>
    <property type="project" value="UniProtKB-KW"/>
</dbReference>
<gene>
    <name evidence="12" type="ORF">ASPACDRAFT_62008</name>
</gene>
<dbReference type="GO" id="GO:0005506">
    <property type="term" value="F:iron ion binding"/>
    <property type="evidence" value="ECO:0007669"/>
    <property type="project" value="InterPro"/>
</dbReference>
<comment type="similarity">
    <text evidence="3">Belongs to the cytochrome P450 family.</text>
</comment>
<evidence type="ECO:0000256" key="2">
    <source>
        <dbReference type="ARBA" id="ARBA00004370"/>
    </source>
</evidence>
<evidence type="ECO:0000256" key="10">
    <source>
        <dbReference type="ARBA" id="ARBA00023033"/>
    </source>
</evidence>
<dbReference type="OrthoDB" id="1844152at2759"/>
<dbReference type="GeneID" id="30977553"/>
<dbReference type="Gene3D" id="1.10.630.10">
    <property type="entry name" value="Cytochrome P450"/>
    <property type="match status" value="1"/>
</dbReference>
<keyword evidence="11" id="KW-0472">Membrane</keyword>
<evidence type="ECO:0000313" key="13">
    <source>
        <dbReference type="Proteomes" id="UP000184546"/>
    </source>
</evidence>
<dbReference type="GO" id="GO:0019748">
    <property type="term" value="P:secondary metabolic process"/>
    <property type="evidence" value="ECO:0007669"/>
    <property type="project" value="UniProtKB-ARBA"/>
</dbReference>
<dbReference type="VEuPathDB" id="FungiDB:ASPACDRAFT_62008"/>
<keyword evidence="9" id="KW-0408">Iron</keyword>
<evidence type="ECO:0000256" key="5">
    <source>
        <dbReference type="ARBA" id="ARBA00022692"/>
    </source>
</evidence>
<comment type="cofactor">
    <cofactor evidence="1">
        <name>heme</name>
        <dbReference type="ChEBI" id="CHEBI:30413"/>
    </cofactor>
</comment>
<sequence>MNKFKHDEVNVRKSRFLSRVLMGSGPACLNGLFATLSDVLDGSLKNRIQMDGRNYGGAPIALAPLSRGLVSDIMSVMFFGEKLSSEAEFARNLRRHPRETVACMGAFQILPSFLAPMAHAVLTRRGYAMHKVQDRLLREIARIQAANEGQPGGDKSTILNQMISLSATEREYWTPLLLSQTVLGLWLAASHQPWVYLNTLLVELCLRPEWQSILRDEVVQNCPGGLEYNDLERLPLLDSFMRETSRMRSLDRCEILRVCWNTPSAKFILQLRYGERH</sequence>
<evidence type="ECO:0000313" key="12">
    <source>
        <dbReference type="EMBL" id="OJJ98503.1"/>
    </source>
</evidence>
<dbReference type="RefSeq" id="XP_020054843.1">
    <property type="nucleotide sequence ID" value="XM_020203739.1"/>
</dbReference>
<evidence type="ECO:0000256" key="3">
    <source>
        <dbReference type="ARBA" id="ARBA00010617"/>
    </source>
</evidence>
<accession>A0A1L9WQN8</accession>
<keyword evidence="5" id="KW-0812">Transmembrane</keyword>
<keyword evidence="6" id="KW-0479">Metal-binding</keyword>
<keyword evidence="7" id="KW-1133">Transmembrane helix</keyword>
<keyword evidence="8" id="KW-0560">Oxidoreductase</keyword>
<dbReference type="PANTHER" id="PTHR46206:SF5">
    <property type="entry name" value="P450, PUTATIVE (EUROFUNG)-RELATED"/>
    <property type="match status" value="1"/>
</dbReference>
<dbReference type="GO" id="GO:0020037">
    <property type="term" value="F:heme binding"/>
    <property type="evidence" value="ECO:0007669"/>
    <property type="project" value="InterPro"/>
</dbReference>
<organism evidence="12 13">
    <name type="scientific">Aspergillus aculeatus (strain ATCC 16872 / CBS 172.66 / WB 5094)</name>
    <dbReference type="NCBI Taxonomy" id="690307"/>
    <lineage>
        <taxon>Eukaryota</taxon>
        <taxon>Fungi</taxon>
        <taxon>Dikarya</taxon>
        <taxon>Ascomycota</taxon>
        <taxon>Pezizomycotina</taxon>
        <taxon>Eurotiomycetes</taxon>
        <taxon>Eurotiomycetidae</taxon>
        <taxon>Eurotiales</taxon>
        <taxon>Aspergillaceae</taxon>
        <taxon>Aspergillus</taxon>
        <taxon>Aspergillus subgen. Circumdati</taxon>
    </lineage>
</organism>
<keyword evidence="4" id="KW-0349">Heme</keyword>
<evidence type="ECO:0000256" key="7">
    <source>
        <dbReference type="ARBA" id="ARBA00022989"/>
    </source>
</evidence>
<evidence type="ECO:0000256" key="8">
    <source>
        <dbReference type="ARBA" id="ARBA00023002"/>
    </source>
</evidence>
<dbReference type="GO" id="GO:0016705">
    <property type="term" value="F:oxidoreductase activity, acting on paired donors, with incorporation or reduction of molecular oxygen"/>
    <property type="evidence" value="ECO:0007669"/>
    <property type="project" value="InterPro"/>
</dbReference>
<keyword evidence="13" id="KW-1185">Reference proteome</keyword>
<evidence type="ECO:0000256" key="11">
    <source>
        <dbReference type="ARBA" id="ARBA00023136"/>
    </source>
</evidence>
<dbReference type="SUPFAM" id="SSF48264">
    <property type="entry name" value="Cytochrome P450"/>
    <property type="match status" value="1"/>
</dbReference>
<dbReference type="Proteomes" id="UP000184546">
    <property type="component" value="Unassembled WGS sequence"/>
</dbReference>